<reference evidence="1 2" key="1">
    <citation type="journal article" date="2015" name="Parasit. Vectors">
        <title>Draft genome of the scabies mite.</title>
        <authorList>
            <person name="Rider S.D.Jr."/>
            <person name="Morgan M.S."/>
            <person name="Arlian L.G."/>
        </authorList>
    </citation>
    <scope>NUCLEOTIDE SEQUENCE [LARGE SCALE GENOMIC DNA]</scope>
    <source>
        <strain evidence="1">Arlian Lab</strain>
    </source>
</reference>
<dbReference type="SMART" id="SM00369">
    <property type="entry name" value="LRR_TYP"/>
    <property type="match status" value="3"/>
</dbReference>
<sequence length="458" mass="53421">MSFIQKNSNDRRMVSSKRIRLKHSLDRLLLILLLLIDSLLEQQSFPPQLLAIRYDGNCPEEETLFPCDCDLNSHSIRCGSSITNPLDLRFILQDSFQVFWNSRISTLKNAFSYEIFKLENSSLNKLVPKTFGSYRFRTIIIRNNYYLSEIESNAFHETDRSLETLEFESNLNLFSTNHSISSIFKTIGTFLNLIELTINKCGLQFLPRLEQGAFKNLKRFFINNNPLKTIASNTFQLPALRVLDLSHNRISSIESDAIQMLIGPDCLDQFQHEVFYFIDLSHNDLGADSFQTRPFQSDCSLELKLNNNSINVVEERIFRPLFYFYTKLILYQNKLSCNDCRMAWLLKERFCYDYNQTIQYYSIIQSDCDSLHRYYFITECEKFREKFQSLSLPSTSSSIAIVDEYSRRFPYDFIENDPNLLKCPNENLSSSSKGMEQISILILILSSLWILIALPSSI</sequence>
<organism evidence="1 2">
    <name type="scientific">Sarcoptes scabiei</name>
    <name type="common">Itch mite</name>
    <name type="synonym">Acarus scabiei</name>
    <dbReference type="NCBI Taxonomy" id="52283"/>
    <lineage>
        <taxon>Eukaryota</taxon>
        <taxon>Metazoa</taxon>
        <taxon>Ecdysozoa</taxon>
        <taxon>Arthropoda</taxon>
        <taxon>Chelicerata</taxon>
        <taxon>Arachnida</taxon>
        <taxon>Acari</taxon>
        <taxon>Acariformes</taxon>
        <taxon>Sarcoptiformes</taxon>
        <taxon>Astigmata</taxon>
        <taxon>Psoroptidia</taxon>
        <taxon>Sarcoptoidea</taxon>
        <taxon>Sarcoptidae</taxon>
        <taxon>Sarcoptinae</taxon>
        <taxon>Sarcoptes</taxon>
    </lineage>
</organism>
<dbReference type="Proteomes" id="UP000616769">
    <property type="component" value="Unassembled WGS sequence"/>
</dbReference>
<dbReference type="PROSITE" id="PS51450">
    <property type="entry name" value="LRR"/>
    <property type="match status" value="1"/>
</dbReference>
<comment type="caution">
    <text evidence="1">The sequence shown here is derived from an EMBL/GenBank/DDBJ whole genome shotgun (WGS) entry which is preliminary data.</text>
</comment>
<dbReference type="InterPro" id="IPR032675">
    <property type="entry name" value="LRR_dom_sf"/>
</dbReference>
<dbReference type="Pfam" id="PF13855">
    <property type="entry name" value="LRR_8"/>
    <property type="match status" value="1"/>
</dbReference>
<proteinExistence type="predicted"/>
<dbReference type="Gene3D" id="3.80.10.10">
    <property type="entry name" value="Ribonuclease Inhibitor"/>
    <property type="match status" value="1"/>
</dbReference>
<dbReference type="InterPro" id="IPR003591">
    <property type="entry name" value="Leu-rich_rpt_typical-subtyp"/>
</dbReference>
<name>A0A131ZT55_SARSC</name>
<accession>A0A131ZT55</accession>
<dbReference type="SUPFAM" id="SSF52058">
    <property type="entry name" value="L domain-like"/>
    <property type="match status" value="1"/>
</dbReference>
<evidence type="ECO:0000313" key="1">
    <source>
        <dbReference type="EMBL" id="KPL98095.1"/>
    </source>
</evidence>
<dbReference type="PANTHER" id="PTHR24366">
    <property type="entry name" value="IG(IMMUNOGLOBULIN) AND LRR(LEUCINE RICH REPEAT) DOMAINS"/>
    <property type="match status" value="1"/>
</dbReference>
<protein>
    <submittedName>
        <fullName evidence="1">Leucine rich repeat containing protein 3</fullName>
    </submittedName>
</protein>
<dbReference type="OrthoDB" id="694479at2759"/>
<evidence type="ECO:0000313" key="2">
    <source>
        <dbReference type="Proteomes" id="UP000616769"/>
    </source>
</evidence>
<dbReference type="VEuPathDB" id="VectorBase:SSCA000669"/>
<dbReference type="InterPro" id="IPR001611">
    <property type="entry name" value="Leu-rich_rpt"/>
</dbReference>
<dbReference type="AlphaFoldDB" id="A0A131ZT55"/>
<dbReference type="EMBL" id="JXLN01000444">
    <property type="protein sequence ID" value="KPL98095.1"/>
    <property type="molecule type" value="Genomic_DNA"/>
</dbReference>
<gene>
    <name evidence="1" type="ORF">QR98_0003310</name>
</gene>
<dbReference type="PANTHER" id="PTHR24366:SF171">
    <property type="entry name" value="LEUCINE RICH REPEAT NEURONAL 4"/>
    <property type="match status" value="1"/>
</dbReference>